<dbReference type="SUPFAM" id="SSF51556">
    <property type="entry name" value="Metallo-dependent hydrolases"/>
    <property type="match status" value="1"/>
</dbReference>
<accession>A0A0U1CZR0</accession>
<evidence type="ECO:0000313" key="5">
    <source>
        <dbReference type="EMBL" id="CQD04077.1"/>
    </source>
</evidence>
<protein>
    <submittedName>
        <fullName evidence="5">N-acetylglucosamine-6-phosphate deacetylase</fullName>
    </submittedName>
</protein>
<dbReference type="PANTHER" id="PTHR11113">
    <property type="entry name" value="N-ACETYLGLUCOSAMINE-6-PHOSPHATE DEACETYLASE"/>
    <property type="match status" value="1"/>
</dbReference>
<dbReference type="Proteomes" id="UP000182227">
    <property type="component" value="Unassembled WGS sequence"/>
</dbReference>
<dbReference type="Pfam" id="PF01979">
    <property type="entry name" value="Amidohydro_1"/>
    <property type="match status" value="1"/>
</dbReference>
<feature type="domain" description="Amidohydrolase-related" evidence="4">
    <location>
        <begin position="47"/>
        <end position="178"/>
    </location>
</feature>
<dbReference type="GO" id="GO:0006046">
    <property type="term" value="P:N-acetylglucosamine catabolic process"/>
    <property type="evidence" value="ECO:0007669"/>
    <property type="project" value="TreeGrafter"/>
</dbReference>
<gene>
    <name evidence="5" type="primary">nagA</name>
    <name evidence="5" type="ORF">BN970_00634</name>
</gene>
<dbReference type="PANTHER" id="PTHR11113:SF14">
    <property type="entry name" value="N-ACETYLGLUCOSAMINE-6-PHOSPHATE DEACETYLASE"/>
    <property type="match status" value="1"/>
</dbReference>
<evidence type="ECO:0000256" key="2">
    <source>
        <dbReference type="ARBA" id="ARBA00022801"/>
    </source>
</evidence>
<dbReference type="Gene3D" id="2.30.40.10">
    <property type="entry name" value="Urease, subunit C, domain 1"/>
    <property type="match status" value="1"/>
</dbReference>
<dbReference type="EMBL" id="CTEF01000001">
    <property type="protein sequence ID" value="CQD04077.1"/>
    <property type="molecule type" value="Genomic_DNA"/>
</dbReference>
<feature type="compositionally biased region" description="Polar residues" evidence="3">
    <location>
        <begin position="209"/>
        <end position="224"/>
    </location>
</feature>
<reference evidence="5 6" key="1">
    <citation type="submission" date="2015-03" db="EMBL/GenBank/DDBJ databases">
        <authorList>
            <person name="Murphy D."/>
        </authorList>
    </citation>
    <scope>NUCLEOTIDE SEQUENCE [LARGE SCALE GENOMIC DNA]</scope>
    <source>
        <strain evidence="5 6">D16</strain>
    </source>
</reference>
<dbReference type="InterPro" id="IPR032466">
    <property type="entry name" value="Metal_Hydrolase"/>
</dbReference>
<dbReference type="GO" id="GO:0008448">
    <property type="term" value="F:N-acetylglucosamine-6-phosphate deacetylase activity"/>
    <property type="evidence" value="ECO:0007669"/>
    <property type="project" value="TreeGrafter"/>
</dbReference>
<dbReference type="AlphaFoldDB" id="A0A0U1CZR0"/>
<feature type="region of interest" description="Disordered" evidence="3">
    <location>
        <begin position="193"/>
        <end position="224"/>
    </location>
</feature>
<dbReference type="SUPFAM" id="SSF51338">
    <property type="entry name" value="Composite domain of metallo-dependent hydrolases"/>
    <property type="match status" value="1"/>
</dbReference>
<evidence type="ECO:0000256" key="3">
    <source>
        <dbReference type="SAM" id="MobiDB-lite"/>
    </source>
</evidence>
<dbReference type="InterPro" id="IPR011059">
    <property type="entry name" value="Metal-dep_hydrolase_composite"/>
</dbReference>
<evidence type="ECO:0000313" key="6">
    <source>
        <dbReference type="Proteomes" id="UP000182227"/>
    </source>
</evidence>
<keyword evidence="2" id="KW-0378">Hydrolase</keyword>
<dbReference type="Gene3D" id="3.20.20.140">
    <property type="entry name" value="Metal-dependent hydrolases"/>
    <property type="match status" value="1"/>
</dbReference>
<name>A0A0U1CZR0_9MYCO</name>
<comment type="similarity">
    <text evidence="1">Belongs to the metallo-dependent hydrolases superfamily. NagA family.</text>
</comment>
<evidence type="ECO:0000256" key="1">
    <source>
        <dbReference type="ARBA" id="ARBA00010716"/>
    </source>
</evidence>
<dbReference type="InterPro" id="IPR006680">
    <property type="entry name" value="Amidohydro-rel"/>
</dbReference>
<sequence>MLLTADRLYTGADLLQPGWFEVSGPVVQALGRGSPPRPADRDLGPVTVVPGFVDTHVHGGGGGSFSVASESDTAAAVALHRRYGTTTMIASLVTAGPDDLLRQVGALAEAVRAGQIDGIHLEGPWLSTVRCGAHQPALMRDPDAAEIERLLAAAAGTIRMVTIAPERAGALAAIRQLVDAGVVVAVGHTELPTNRPAPRSRPAPRWAPTCSTPCARSTGVSRVR</sequence>
<organism evidence="5 6">
    <name type="scientific">Mycolicibacterium conceptionense</name>
    <dbReference type="NCBI Taxonomy" id="451644"/>
    <lineage>
        <taxon>Bacteria</taxon>
        <taxon>Bacillati</taxon>
        <taxon>Actinomycetota</taxon>
        <taxon>Actinomycetes</taxon>
        <taxon>Mycobacteriales</taxon>
        <taxon>Mycobacteriaceae</taxon>
        <taxon>Mycolicibacterium</taxon>
    </lineage>
</organism>
<proteinExistence type="inferred from homology"/>
<evidence type="ECO:0000259" key="4">
    <source>
        <dbReference type="Pfam" id="PF01979"/>
    </source>
</evidence>